<dbReference type="EMBL" id="JASOOE010000001">
    <property type="protein sequence ID" value="MDK7186436.1"/>
    <property type="molecule type" value="Genomic_DNA"/>
</dbReference>
<dbReference type="PANTHER" id="PTHR30429">
    <property type="entry name" value="D-METHIONINE-BINDING LIPOPROTEIN METQ"/>
    <property type="match status" value="1"/>
</dbReference>
<dbReference type="GO" id="GO:0016020">
    <property type="term" value="C:membrane"/>
    <property type="evidence" value="ECO:0007669"/>
    <property type="project" value="UniProtKB-SubCell"/>
</dbReference>
<dbReference type="AlphaFoldDB" id="A0AAJ1V2K2"/>
<evidence type="ECO:0000313" key="9">
    <source>
        <dbReference type="Proteomes" id="UP001229251"/>
    </source>
</evidence>
<accession>A0AAJ1V2K2</accession>
<dbReference type="Proteomes" id="UP001229251">
    <property type="component" value="Unassembled WGS sequence"/>
</dbReference>
<dbReference type="InterPro" id="IPR004872">
    <property type="entry name" value="Lipoprotein_NlpA"/>
</dbReference>
<evidence type="ECO:0000256" key="7">
    <source>
        <dbReference type="SAM" id="SignalP"/>
    </source>
</evidence>
<gene>
    <name evidence="8" type="ORF">QP433_00395</name>
</gene>
<evidence type="ECO:0000313" key="8">
    <source>
        <dbReference type="EMBL" id="MDK7186436.1"/>
    </source>
</evidence>
<comment type="caution">
    <text evidence="8">The sequence shown here is derived from an EMBL/GenBank/DDBJ whole genome shotgun (WGS) entry which is preliminary data.</text>
</comment>
<reference evidence="8" key="1">
    <citation type="submission" date="2023-05" db="EMBL/GenBank/DDBJ databases">
        <title>Cataloging the Phylogenetic Diversity of Human Bladder Bacteria.</title>
        <authorList>
            <person name="Du J."/>
        </authorList>
    </citation>
    <scope>NUCLEOTIDE SEQUENCE</scope>
    <source>
        <strain evidence="8">UMB1231</strain>
    </source>
</reference>
<organism evidence="8 9">
    <name type="scientific">Facklamia hominis</name>
    <dbReference type="NCBI Taxonomy" id="178214"/>
    <lineage>
        <taxon>Bacteria</taxon>
        <taxon>Bacillati</taxon>
        <taxon>Bacillota</taxon>
        <taxon>Bacilli</taxon>
        <taxon>Lactobacillales</taxon>
        <taxon>Aerococcaceae</taxon>
        <taxon>Facklamia</taxon>
    </lineage>
</organism>
<feature type="chain" id="PRO_5042609496" evidence="7">
    <location>
        <begin position="27"/>
        <end position="286"/>
    </location>
</feature>
<sequence length="286" mass="31864">MKKLIKILALALLILTNVFPLSFVNAEDKPFDGQKVRIGVVGSEDEEIWKDVAKRAKEQEGIELEVVLFTDYNMPNQALTDGSIDLNAFQHDVFLENWNKENKGDIVTLAYTVAVPIRIYSTKYTSLEDLPEGAKIAVNSAPTSLSYDLFSLQRAGLITLKDNGELLPTPRDVEENPKNIEFVELEAAQIPAVIEDVDAAFIDDSFLESTPFEPADAIYIYGDTPETINLDRVNNIAARGEDQDNPLYQKIVELYQTDETSKKIEEVKHGGAIAAWDLVKEAKSAQ</sequence>
<evidence type="ECO:0000256" key="3">
    <source>
        <dbReference type="ARBA" id="ARBA00022729"/>
    </source>
</evidence>
<evidence type="ECO:0000256" key="4">
    <source>
        <dbReference type="ARBA" id="ARBA00023136"/>
    </source>
</evidence>
<feature type="signal peptide" evidence="7">
    <location>
        <begin position="1"/>
        <end position="26"/>
    </location>
</feature>
<proteinExistence type="inferred from homology"/>
<evidence type="ECO:0000256" key="2">
    <source>
        <dbReference type="ARBA" id="ARBA00008973"/>
    </source>
</evidence>
<name>A0AAJ1V2K2_9LACT</name>
<evidence type="ECO:0000256" key="5">
    <source>
        <dbReference type="ARBA" id="ARBA00023139"/>
    </source>
</evidence>
<comment type="similarity">
    <text evidence="2">Belongs to the NlpA lipoprotein family.</text>
</comment>
<dbReference type="SUPFAM" id="SSF53850">
    <property type="entry name" value="Periplasmic binding protein-like II"/>
    <property type="match status" value="1"/>
</dbReference>
<comment type="subcellular location">
    <subcellularLocation>
        <location evidence="1">Membrane</location>
        <topology evidence="1">Lipid-anchor</topology>
    </subcellularLocation>
</comment>
<keyword evidence="4" id="KW-0472">Membrane</keyword>
<dbReference type="Gene3D" id="3.40.190.10">
    <property type="entry name" value="Periplasmic binding protein-like II"/>
    <property type="match status" value="2"/>
</dbReference>
<dbReference type="RefSeq" id="WP_006907551.1">
    <property type="nucleotide sequence ID" value="NZ_CP138857.1"/>
</dbReference>
<protein>
    <submittedName>
        <fullName evidence="8">MetQ/NlpA family ABC transporter substrate-binding protein</fullName>
    </submittedName>
</protein>
<keyword evidence="3 7" id="KW-0732">Signal</keyword>
<evidence type="ECO:0000256" key="1">
    <source>
        <dbReference type="ARBA" id="ARBA00004635"/>
    </source>
</evidence>
<evidence type="ECO:0000256" key="6">
    <source>
        <dbReference type="ARBA" id="ARBA00023288"/>
    </source>
</evidence>
<keyword evidence="6" id="KW-0449">Lipoprotein</keyword>
<dbReference type="Pfam" id="PF03180">
    <property type="entry name" value="Lipoprotein_9"/>
    <property type="match status" value="1"/>
</dbReference>
<dbReference type="PANTHER" id="PTHR30429:SF1">
    <property type="entry name" value="D-METHIONINE-BINDING LIPOPROTEIN METQ-RELATED"/>
    <property type="match status" value="1"/>
</dbReference>
<keyword evidence="5" id="KW-0564">Palmitate</keyword>